<organism evidence="8 9">
    <name type="scientific">Serpentinimonas maccroryi</name>
    <dbReference type="NCBI Taxonomy" id="1458426"/>
    <lineage>
        <taxon>Bacteria</taxon>
        <taxon>Pseudomonadati</taxon>
        <taxon>Pseudomonadota</taxon>
        <taxon>Betaproteobacteria</taxon>
        <taxon>Burkholderiales</taxon>
        <taxon>Comamonadaceae</taxon>
        <taxon>Serpentinimonas</taxon>
    </lineage>
</organism>
<evidence type="ECO:0000256" key="3">
    <source>
        <dbReference type="ARBA" id="ARBA00022603"/>
    </source>
</evidence>
<proteinExistence type="inferred from homology"/>
<feature type="binding site" evidence="6">
    <location>
        <position position="173"/>
    </location>
    <ligand>
        <name>S-adenosyl-L-methionine</name>
        <dbReference type="ChEBI" id="CHEBI:59789"/>
    </ligand>
</feature>
<keyword evidence="3 6" id="KW-0489">Methyltransferase</keyword>
<keyword evidence="2 6" id="KW-0963">Cytoplasm</keyword>
<protein>
    <recommendedName>
        <fullName evidence="6">Ribosomal protein L11 methyltransferase</fullName>
        <shortName evidence="6">L11 Mtase</shortName>
        <ecNumber evidence="6">2.1.1.-</ecNumber>
    </recommendedName>
</protein>
<dbReference type="GO" id="GO:0005829">
    <property type="term" value="C:cytosol"/>
    <property type="evidence" value="ECO:0007669"/>
    <property type="project" value="TreeGrafter"/>
</dbReference>
<evidence type="ECO:0000256" key="7">
    <source>
        <dbReference type="SAM" id="MobiDB-lite"/>
    </source>
</evidence>
<dbReference type="InterPro" id="IPR004498">
    <property type="entry name" value="Ribosomal_PrmA_MeTrfase"/>
</dbReference>
<keyword evidence="4 6" id="KW-0808">Transferase</keyword>
<dbReference type="PANTHER" id="PTHR43648">
    <property type="entry name" value="ELECTRON TRANSFER FLAVOPROTEIN BETA SUBUNIT LYSINE METHYLTRANSFERASE"/>
    <property type="match status" value="1"/>
</dbReference>
<comment type="subcellular location">
    <subcellularLocation>
        <location evidence="6">Cytoplasm</location>
    </subcellularLocation>
</comment>
<evidence type="ECO:0000256" key="6">
    <source>
        <dbReference type="HAMAP-Rule" id="MF_00735"/>
    </source>
</evidence>
<dbReference type="GO" id="GO:0032259">
    <property type="term" value="P:methylation"/>
    <property type="evidence" value="ECO:0007669"/>
    <property type="project" value="UniProtKB-KW"/>
</dbReference>
<dbReference type="Proteomes" id="UP000066014">
    <property type="component" value="Chromosome"/>
</dbReference>
<feature type="binding site" evidence="6">
    <location>
        <position position="254"/>
    </location>
    <ligand>
        <name>S-adenosyl-L-methionine</name>
        <dbReference type="ChEBI" id="CHEBI:59789"/>
    </ligand>
</feature>
<dbReference type="GO" id="GO:0016279">
    <property type="term" value="F:protein-lysine N-methyltransferase activity"/>
    <property type="evidence" value="ECO:0007669"/>
    <property type="project" value="TreeGrafter"/>
</dbReference>
<evidence type="ECO:0000256" key="5">
    <source>
        <dbReference type="ARBA" id="ARBA00022691"/>
    </source>
</evidence>
<dbReference type="Gene3D" id="3.40.50.150">
    <property type="entry name" value="Vaccinia Virus protein VP39"/>
    <property type="match status" value="1"/>
</dbReference>
<comment type="function">
    <text evidence="6">Methylates ribosomal protein L11.</text>
</comment>
<sequence length="317" mass="33420">MSAEPLVGAEPQGGAEPGGTQGALHELLLLAPESQVEPLSEALEALDALSVSVEDADADTDAERGLFGEPGLPAPKAGWARSRLTALFASAAAAHEAQQLLQAQDFFAGCEVCALRPVADTDWVRLTQTQFEPVPITPTFWIVPSWHEVPPAAQQVIRLDPGQAFGTGTHPTTRMCLRWLAQQPLAGRSVLDYGCGSGILAIAAAKFAAQRIEAVDIDPVAVQTAQRNALHNGVQLQTGLPDLACGTYDVVLANILATPLKLLAPLLCERVGPGGQLVLSGILQRQASELQAAYAPWLPLQISDAEDGWVLMTARAP</sequence>
<evidence type="ECO:0000313" key="8">
    <source>
        <dbReference type="EMBL" id="BAO83776.1"/>
    </source>
</evidence>
<dbReference type="EC" id="2.1.1.-" evidence="6"/>
<dbReference type="PANTHER" id="PTHR43648:SF1">
    <property type="entry name" value="ELECTRON TRANSFER FLAVOPROTEIN BETA SUBUNIT LYSINE METHYLTRANSFERASE"/>
    <property type="match status" value="1"/>
</dbReference>
<reference evidence="8 9" key="1">
    <citation type="journal article" date="2014" name="Nat. Commun.">
        <title>Physiological and genomic features of highly alkaliphilic hydrogen-utilizing Betaproteobacteria from a continental serpentinizing site.</title>
        <authorList>
            <person name="Suzuki S."/>
            <person name="Kuenen J.G."/>
            <person name="Schipper K."/>
            <person name="van der Velde S."/>
            <person name="Ishii S."/>
            <person name="Wu A."/>
            <person name="Sorokin D.Y."/>
            <person name="Tenney A."/>
            <person name="Meng X.Y."/>
            <person name="Morrill P.L."/>
            <person name="Kamagata Y."/>
            <person name="Muyzer G."/>
            <person name="Nealson K.H."/>
        </authorList>
    </citation>
    <scope>NUCLEOTIDE SEQUENCE [LARGE SCALE GENOMIC DNA]</scope>
    <source>
        <strain evidence="8 9">B1</strain>
    </source>
</reference>
<evidence type="ECO:0000256" key="1">
    <source>
        <dbReference type="ARBA" id="ARBA00009741"/>
    </source>
</evidence>
<gene>
    <name evidence="6" type="primary">prmA</name>
    <name evidence="8" type="ORF">SMCB_1548</name>
</gene>
<dbReference type="EMBL" id="AP014569">
    <property type="protein sequence ID" value="BAO83776.1"/>
    <property type="molecule type" value="Genomic_DNA"/>
</dbReference>
<dbReference type="GO" id="GO:0005840">
    <property type="term" value="C:ribosome"/>
    <property type="evidence" value="ECO:0007669"/>
    <property type="project" value="UniProtKB-KW"/>
</dbReference>
<feature type="region of interest" description="Disordered" evidence="7">
    <location>
        <begin position="1"/>
        <end position="24"/>
    </location>
</feature>
<dbReference type="Pfam" id="PF06325">
    <property type="entry name" value="PrmA"/>
    <property type="match status" value="1"/>
</dbReference>
<evidence type="ECO:0000256" key="2">
    <source>
        <dbReference type="ARBA" id="ARBA00022490"/>
    </source>
</evidence>
<feature type="binding site" evidence="6">
    <location>
        <position position="194"/>
    </location>
    <ligand>
        <name>S-adenosyl-L-methionine</name>
        <dbReference type="ChEBI" id="CHEBI:59789"/>
    </ligand>
</feature>
<dbReference type="InterPro" id="IPR050078">
    <property type="entry name" value="Ribosomal_L11_MeTrfase_PrmA"/>
</dbReference>
<dbReference type="KEGG" id="cbab:SMCB_1548"/>
<dbReference type="HOGENOM" id="CLU_049382_4_1_4"/>
<dbReference type="SUPFAM" id="SSF53335">
    <property type="entry name" value="S-adenosyl-L-methionine-dependent methyltransferases"/>
    <property type="match status" value="1"/>
</dbReference>
<dbReference type="AlphaFoldDB" id="A0A060NMM5"/>
<evidence type="ECO:0000313" key="9">
    <source>
        <dbReference type="Proteomes" id="UP000066014"/>
    </source>
</evidence>
<dbReference type="PIRSF" id="PIRSF000401">
    <property type="entry name" value="RPL11_MTase"/>
    <property type="match status" value="1"/>
</dbReference>
<dbReference type="NCBIfam" id="TIGR00406">
    <property type="entry name" value="prmA"/>
    <property type="match status" value="1"/>
</dbReference>
<keyword evidence="9" id="KW-1185">Reference proteome</keyword>
<comment type="similarity">
    <text evidence="1 6">Belongs to the methyltransferase superfamily. PrmA family.</text>
</comment>
<name>A0A060NMM5_9BURK</name>
<feature type="binding site" evidence="6">
    <location>
        <position position="216"/>
    </location>
    <ligand>
        <name>S-adenosyl-L-methionine</name>
        <dbReference type="ChEBI" id="CHEBI:59789"/>
    </ligand>
</feature>
<keyword evidence="5 6" id="KW-0949">S-adenosyl-L-methionine</keyword>
<dbReference type="STRING" id="1458426.SMCB_1548"/>
<accession>A0A060NMM5</accession>
<dbReference type="InterPro" id="IPR029063">
    <property type="entry name" value="SAM-dependent_MTases_sf"/>
</dbReference>
<comment type="catalytic activity">
    <reaction evidence="6">
        <text>L-lysyl-[protein] + 3 S-adenosyl-L-methionine = N(6),N(6),N(6)-trimethyl-L-lysyl-[protein] + 3 S-adenosyl-L-homocysteine + 3 H(+)</text>
        <dbReference type="Rhea" id="RHEA:54192"/>
        <dbReference type="Rhea" id="RHEA-COMP:9752"/>
        <dbReference type="Rhea" id="RHEA-COMP:13826"/>
        <dbReference type="ChEBI" id="CHEBI:15378"/>
        <dbReference type="ChEBI" id="CHEBI:29969"/>
        <dbReference type="ChEBI" id="CHEBI:57856"/>
        <dbReference type="ChEBI" id="CHEBI:59789"/>
        <dbReference type="ChEBI" id="CHEBI:61961"/>
    </reaction>
</comment>
<keyword evidence="8" id="KW-0689">Ribosomal protein</keyword>
<evidence type="ECO:0000256" key="4">
    <source>
        <dbReference type="ARBA" id="ARBA00022679"/>
    </source>
</evidence>
<dbReference type="HAMAP" id="MF_00735">
    <property type="entry name" value="Methyltr_PrmA"/>
    <property type="match status" value="1"/>
</dbReference>
<keyword evidence="8" id="KW-0687">Ribonucleoprotein</keyword>
<dbReference type="CDD" id="cd02440">
    <property type="entry name" value="AdoMet_MTases"/>
    <property type="match status" value="1"/>
</dbReference>